<protein>
    <submittedName>
        <fullName evidence="1">Uncharacterized protein</fullName>
    </submittedName>
</protein>
<dbReference type="Proteomes" id="UP000034403">
    <property type="component" value="Unassembled WGS sequence"/>
</dbReference>
<gene>
    <name evidence="1" type="ORF">UY20_C0009G0015</name>
</gene>
<proteinExistence type="predicted"/>
<organism evidence="1 2">
    <name type="scientific">Candidatus Yanofskybacteria bacterium GW2011_GWA1_48_10</name>
    <dbReference type="NCBI Taxonomy" id="1619022"/>
    <lineage>
        <taxon>Bacteria</taxon>
        <taxon>Candidatus Yanofskyibacteriota</taxon>
    </lineage>
</organism>
<sequence length="172" mass="19346">MRMLFPPWMCVGSYGPHVSVLQTYLHGAGFGAGIQFDRYFGNVTGDSLSAWKVVNEIKLADSSLDSEAMRFMREVKGYDFEAACRAVQGTTKFVQPDGSKILWSPDEYEIIRASDLRQGDIFMTSDSRRHLRRLVGNVGIGLEYGVESFVVVPGDVATFWRLVRSVAERHAW</sequence>
<dbReference type="AlphaFoldDB" id="A0A0G1U650"/>
<name>A0A0G1U650_9BACT</name>
<evidence type="ECO:0000313" key="1">
    <source>
        <dbReference type="EMBL" id="KKU89549.1"/>
    </source>
</evidence>
<comment type="caution">
    <text evidence="1">The sequence shown here is derived from an EMBL/GenBank/DDBJ whole genome shotgun (WGS) entry which is preliminary data.</text>
</comment>
<evidence type="ECO:0000313" key="2">
    <source>
        <dbReference type="Proteomes" id="UP000034403"/>
    </source>
</evidence>
<reference evidence="1 2" key="1">
    <citation type="journal article" date="2015" name="Nature">
        <title>rRNA introns, odd ribosomes, and small enigmatic genomes across a large radiation of phyla.</title>
        <authorList>
            <person name="Brown C.T."/>
            <person name="Hug L.A."/>
            <person name="Thomas B.C."/>
            <person name="Sharon I."/>
            <person name="Castelle C.J."/>
            <person name="Singh A."/>
            <person name="Wilkins M.J."/>
            <person name="Williams K.H."/>
            <person name="Banfield J.F."/>
        </authorList>
    </citation>
    <scope>NUCLEOTIDE SEQUENCE [LARGE SCALE GENOMIC DNA]</scope>
</reference>
<dbReference type="EMBL" id="LCPC01000009">
    <property type="protein sequence ID" value="KKU89549.1"/>
    <property type="molecule type" value="Genomic_DNA"/>
</dbReference>
<accession>A0A0G1U650</accession>